<dbReference type="EMBL" id="CP012109">
    <property type="protein sequence ID" value="AKQ64444.1"/>
    <property type="molecule type" value="Genomic_DNA"/>
</dbReference>
<dbReference type="PRINTS" id="PR01950">
    <property type="entry name" value="LANCSUPER"/>
</dbReference>
<dbReference type="Pfam" id="PF05147">
    <property type="entry name" value="LANC_like"/>
    <property type="match status" value="1"/>
</dbReference>
<sequence length="1050" mass="114295">MSEARMEEAAVRRIAARASTLWERLEGGYVPEDDPESLRLASERLGRWRDKAAGGDARLFQKRLDWLGTSSRQVLPLLGEVRLEGALPAWTRTFRRAMALRREAGQGGQGREIPFVELLRPFAEVARELLSFECQAVFTDAAFDDLMEDLLRELSHVAAPALLAEFVAFRSSQGGRAEPTSRALYEAFIARQLAEGPREFFTDYAVLARLLSRVTEQWALHVNALASAVKADREEMQRVFTEGAPLGRIVAIQSSLSDRHLGGRTVAHVTFEGGTRLYFKPRGLGVEVAWYELLAALNARGGDFHLLRVLDRGTWGWVEPAVPAPCADASEVRRFYVRSGMLLSLLYVLEASDCFFENIVAAGAFPVLIDTETLMHHVLHQRRDGGEAEALAKELVLDSVCRAGFLPSWDVGPRGERVDISGLGATPGQVTGYLRRQWHHINTDAMGLEQVPIRLESEDHLPRLGGELPRVSEHAGALVEGFSWMYRQLREHRQELSQPGSPLARLGSQEIRFVFHASRIYGLLLKRLGAPRHLRVGVERSIETDVLSRFYVESPEKTRYWPLLAAELESLEQLDLPCFRARADSHALTLPTGHVLSGAFLESGRERAWRKLSSLDEADLESQVRFIHAALSLGETSRVHAPASRPRQEESGQDDAPLSREELAAEANAIAAGLRARAILTPGGGATWIAPRMVPDAGHHPLSPLRLDLYDGLGGIALFHAGMEHVCGEGREMALAALSSLRRFVASATPRRAAQEGYPLGAASGLGSFLYVLCRASSLLGEPSLLEDASRAASLITPEAIEADDQFDAVSGTAGALLGLLVFHQATGLKTALERARQCGAHLLRHQHPCEPAGAAWSARKGRPVTGLAHGAAGIALALLRLDAVVGDSRLRVAAERALAFEASDFRQAREGALTFTNTWCHGAAGVGLARLSGLSLLDSSAVRRDIDDAVSRARQQGLGERDGVCCGQSGVIELLLTAARSNADAALDALALRQASAMVRRARTGGYRFAGAEQGGFPEPAFFQGLSGLGYQLLRLAFPGRLPSVLVWE</sequence>
<dbReference type="CDD" id="cd04792">
    <property type="entry name" value="LanM-like"/>
    <property type="match status" value="1"/>
</dbReference>
<proteinExistence type="predicted"/>
<protein>
    <submittedName>
        <fullName evidence="4">Lanthionine biosynthesis protein LanM</fullName>
    </submittedName>
</protein>
<dbReference type="PATRIC" id="fig|1297742.4.peg.1372"/>
<dbReference type="NCBIfam" id="TIGR03897">
    <property type="entry name" value="lanti_2_LanM"/>
    <property type="match status" value="1"/>
</dbReference>
<feature type="domain" description="Lantibiotic biosynthesis protein dehydration" evidence="3">
    <location>
        <begin position="204"/>
        <end position="581"/>
    </location>
</feature>
<feature type="binding site" evidence="1">
    <location>
        <position position="966"/>
    </location>
    <ligand>
        <name>Zn(2+)</name>
        <dbReference type="ChEBI" id="CHEBI:29105"/>
    </ligand>
</feature>
<dbReference type="GO" id="GO:0031179">
    <property type="term" value="P:peptide modification"/>
    <property type="evidence" value="ECO:0007669"/>
    <property type="project" value="InterPro"/>
</dbReference>
<dbReference type="Gene3D" id="1.50.10.10">
    <property type="match status" value="1"/>
</dbReference>
<dbReference type="OrthoDB" id="9148343at2"/>
<evidence type="ECO:0000256" key="1">
    <source>
        <dbReference type="PIRSR" id="PIRSR607822-1"/>
    </source>
</evidence>
<dbReference type="InterPro" id="IPR017146">
    <property type="entry name" value="Lanti_2_LanM"/>
</dbReference>
<dbReference type="SMART" id="SM01260">
    <property type="entry name" value="LANC_like"/>
    <property type="match status" value="1"/>
</dbReference>
<feature type="binding site" evidence="1">
    <location>
        <position position="921"/>
    </location>
    <ligand>
        <name>Zn(2+)</name>
        <dbReference type="ChEBI" id="CHEBI:29105"/>
    </ligand>
</feature>
<evidence type="ECO:0000259" key="3">
    <source>
        <dbReference type="Pfam" id="PF13575"/>
    </source>
</evidence>
<feature type="region of interest" description="Disordered" evidence="2">
    <location>
        <begin position="637"/>
        <end position="659"/>
    </location>
</feature>
<organism evidence="4 5">
    <name type="scientific">Pseudomyxococcus hansupus</name>
    <dbReference type="NCBI Taxonomy" id="1297742"/>
    <lineage>
        <taxon>Bacteria</taxon>
        <taxon>Pseudomonadati</taxon>
        <taxon>Myxococcota</taxon>
        <taxon>Myxococcia</taxon>
        <taxon>Myxococcales</taxon>
        <taxon>Cystobacterineae</taxon>
        <taxon>Myxococcaceae</taxon>
        <taxon>Pseudomyxococcus</taxon>
    </lineage>
</organism>
<dbReference type="STRING" id="1297742.A176_001356"/>
<dbReference type="GO" id="GO:0005975">
    <property type="term" value="P:carbohydrate metabolic process"/>
    <property type="evidence" value="ECO:0007669"/>
    <property type="project" value="InterPro"/>
</dbReference>
<dbReference type="InterPro" id="IPR007822">
    <property type="entry name" value="LANC-like"/>
</dbReference>
<evidence type="ECO:0000256" key="2">
    <source>
        <dbReference type="SAM" id="MobiDB-lite"/>
    </source>
</evidence>
<keyword evidence="1" id="KW-0862">Zinc</keyword>
<evidence type="ECO:0000313" key="5">
    <source>
        <dbReference type="Proteomes" id="UP000009026"/>
    </source>
</evidence>
<dbReference type="InterPro" id="IPR025410">
    <property type="entry name" value="Lant_dehyd"/>
</dbReference>
<dbReference type="SUPFAM" id="SSF158745">
    <property type="entry name" value="LanC-like"/>
    <property type="match status" value="1"/>
</dbReference>
<dbReference type="Pfam" id="PF13575">
    <property type="entry name" value="DUF4135"/>
    <property type="match status" value="1"/>
</dbReference>
<dbReference type="eggNOG" id="COG4403">
    <property type="taxonomic scope" value="Bacteria"/>
</dbReference>
<name>A0A0H4WNS7_9BACT</name>
<keyword evidence="5" id="KW-1185">Reference proteome</keyword>
<gene>
    <name evidence="4" type="ORF">A176_001356</name>
</gene>
<evidence type="ECO:0000313" key="4">
    <source>
        <dbReference type="EMBL" id="AKQ64444.1"/>
    </source>
</evidence>
<dbReference type="InterPro" id="IPR012341">
    <property type="entry name" value="6hp_glycosidase-like_sf"/>
</dbReference>
<dbReference type="PIRSF" id="PIRSF037228">
    <property type="entry name" value="Lant_mod_RumM"/>
    <property type="match status" value="1"/>
</dbReference>
<dbReference type="RefSeq" id="WP_002634342.1">
    <property type="nucleotide sequence ID" value="NZ_CP012109.1"/>
</dbReference>
<dbReference type="KEGG" id="mym:A176_001356"/>
<accession>A0A0H4WNS7</accession>
<dbReference type="Proteomes" id="UP000009026">
    <property type="component" value="Chromosome"/>
</dbReference>
<dbReference type="GO" id="GO:0046872">
    <property type="term" value="F:metal ion binding"/>
    <property type="evidence" value="ECO:0007669"/>
    <property type="project" value="UniProtKB-KW"/>
</dbReference>
<dbReference type="AlphaFoldDB" id="A0A0H4WNS7"/>
<reference evidence="4 5" key="1">
    <citation type="journal article" date="2016" name="PLoS ONE">
        <title>Complete Genome Sequence and Comparative Genomics of a Novel Myxobacterium Myxococcus hansupus.</title>
        <authorList>
            <person name="Sharma G."/>
            <person name="Narwani T."/>
            <person name="Subramanian S."/>
        </authorList>
    </citation>
    <scope>NUCLEOTIDE SEQUENCE [LARGE SCALE GENOMIC DNA]</scope>
    <source>
        <strain evidence="5">mixupus</strain>
    </source>
</reference>
<keyword evidence="1" id="KW-0479">Metal-binding</keyword>